<reference evidence="15 16" key="1">
    <citation type="submission" date="2020-08" db="EMBL/GenBank/DDBJ databases">
        <title>Genome sequence of Erysipelothrix inopinata DSM 15511T.</title>
        <authorList>
            <person name="Hyun D.-W."/>
            <person name="Bae J.-W."/>
        </authorList>
    </citation>
    <scope>NUCLEOTIDE SEQUENCE [LARGE SCALE GENOMIC DNA]</scope>
    <source>
        <strain evidence="15 16">DSM 15511</strain>
    </source>
</reference>
<dbReference type="GO" id="GO:0006281">
    <property type="term" value="P:DNA repair"/>
    <property type="evidence" value="ECO:0007669"/>
    <property type="project" value="UniProtKB-KW"/>
</dbReference>
<keyword evidence="4" id="KW-0547">Nucleotide-binding</keyword>
<evidence type="ECO:0000256" key="5">
    <source>
        <dbReference type="ARBA" id="ARBA00022763"/>
    </source>
</evidence>
<keyword evidence="2" id="KW-0963">Cytoplasm</keyword>
<dbReference type="SUPFAM" id="SSF52540">
    <property type="entry name" value="P-loop containing nucleoside triphosphate hydrolases"/>
    <property type="match status" value="2"/>
</dbReference>
<keyword evidence="7" id="KW-0067">ATP-binding</keyword>
<evidence type="ECO:0000256" key="13">
    <source>
        <dbReference type="ARBA" id="ARBA00042156"/>
    </source>
</evidence>
<dbReference type="PROSITE" id="PS50893">
    <property type="entry name" value="ABC_TRANSPORTER_2"/>
    <property type="match status" value="1"/>
</dbReference>
<dbReference type="InterPro" id="IPR003593">
    <property type="entry name" value="AAA+_ATPase"/>
</dbReference>
<dbReference type="EMBL" id="CP060715">
    <property type="protein sequence ID" value="QNN60171.1"/>
    <property type="molecule type" value="Genomic_DNA"/>
</dbReference>
<evidence type="ECO:0000256" key="1">
    <source>
        <dbReference type="ARBA" id="ARBA00004496"/>
    </source>
</evidence>
<keyword evidence="10" id="KW-0234">DNA repair</keyword>
<dbReference type="Gene3D" id="3.40.50.300">
    <property type="entry name" value="P-loop containing nucleotide triphosphate hydrolases"/>
    <property type="match status" value="2"/>
</dbReference>
<dbReference type="InterPro" id="IPR027417">
    <property type="entry name" value="P-loop_NTPase"/>
</dbReference>
<feature type="domain" description="ABC transporter" evidence="14">
    <location>
        <begin position="439"/>
        <end position="756"/>
    </location>
</feature>
<dbReference type="Gene3D" id="1.20.1580.10">
    <property type="entry name" value="ABC transporter ATPase like domain"/>
    <property type="match status" value="2"/>
</dbReference>
<evidence type="ECO:0000256" key="4">
    <source>
        <dbReference type="ARBA" id="ARBA00022741"/>
    </source>
</evidence>
<keyword evidence="8" id="KW-0267">Excision nuclease</keyword>
<evidence type="ECO:0000256" key="7">
    <source>
        <dbReference type="ARBA" id="ARBA00022840"/>
    </source>
</evidence>
<dbReference type="PANTHER" id="PTHR43152">
    <property type="entry name" value="UVRABC SYSTEM PROTEIN A"/>
    <property type="match status" value="1"/>
</dbReference>
<comment type="subcellular location">
    <subcellularLocation>
        <location evidence="1">Cytoplasm</location>
    </subcellularLocation>
</comment>
<proteinExistence type="inferred from homology"/>
<comment type="similarity">
    <text evidence="11">Belongs to the ABC transporter superfamily. UvrA family.</text>
</comment>
<dbReference type="KEGG" id="eio:H9L01_07295"/>
<name>A0A7G9RX46_9FIRM</name>
<evidence type="ECO:0000256" key="12">
    <source>
        <dbReference type="ARBA" id="ARBA00039316"/>
    </source>
</evidence>
<dbReference type="Proteomes" id="UP000515928">
    <property type="component" value="Chromosome"/>
</dbReference>
<dbReference type="Gene3D" id="1.10.8.280">
    <property type="entry name" value="ABC transporter ATPase domain-like"/>
    <property type="match status" value="1"/>
</dbReference>
<evidence type="ECO:0000256" key="9">
    <source>
        <dbReference type="ARBA" id="ARBA00023125"/>
    </source>
</evidence>
<dbReference type="GO" id="GO:0005524">
    <property type="term" value="F:ATP binding"/>
    <property type="evidence" value="ECO:0007669"/>
    <property type="project" value="UniProtKB-KW"/>
</dbReference>
<dbReference type="InterPro" id="IPR017871">
    <property type="entry name" value="ABC_transporter-like_CS"/>
</dbReference>
<sequence length="761" mass="84659">MNKIRIRNAHNNNLKHLDVDVPKEELIVITGVSGSGKSSLAFDLIFEEGRKKYLQSIGMGLDFGEQSYSEISGLSPTVAVKQNIIRQSNPRSTVGSRTGVLNLLTLLYSHEGTGQDIVEGEPIDPSTFSYLTPQGMCFDCGGKGEVYRIHLDKIITDDVMTLEDVFIKIGSTPGYLNLLKRNYPEAYHLPFTSLSEDLQDTLIYGAYNNTTGKTSYCIERVLQNRYLRNEDVSAYYTLETCNTCQGYRIGEEAQHVLINGKHIGELAQMQLSNLALFLEELKKYKRVSDFGIELISTILKVLDSLIDIKLGHLSLYREMRTLSGGELQRLFLHDHLNSELSSLIYIFDEPTSGLHESEKQSISNAMHRLKSLGNTVIIVTHDPYIIKQAEHIIDIGPKAGSLGGEIIFQGTYDDFLNNHESLTAQYLTKNLFHLQTKRHQSHSYLKLKNVSTFNLKNLDVELPLNQVVGIAGISGSGKSSLISKTLVPRVKDALNTNEKSRVEGIEGLSNVLEITQAPIGRKSNSNPITYLGIWDKVRSLYAQQASSKKRHYQAGDFSFNSKGACPDCNGSGVETINIGYDIQFEKKCPTCLGTRYREEILEVTYNEKNINDVLNLSVDEALEFLKESKLNLKALEILSKIGMGYIKLGQSTATLSGGEAQRIKLAKEIGKVNTGKTLYVLDEPSTGLSYYDIEKLLILIEELIAKGNSVIIIEHDLTILRACDWIVELGPESGDKGGYIIAEGTVDSLKNNDISKTGRYL</sequence>
<dbReference type="PANTHER" id="PTHR43152:SF3">
    <property type="entry name" value="UVRABC SYSTEM PROTEIN A"/>
    <property type="match status" value="1"/>
</dbReference>
<protein>
    <recommendedName>
        <fullName evidence="12">UvrABC system protein A</fullName>
    </recommendedName>
    <alternativeName>
        <fullName evidence="13">Excinuclease ABC subunit A</fullName>
    </alternativeName>
</protein>
<organism evidence="15 16">
    <name type="scientific">Erysipelothrix inopinata</name>
    <dbReference type="NCBI Taxonomy" id="225084"/>
    <lineage>
        <taxon>Bacteria</taxon>
        <taxon>Bacillati</taxon>
        <taxon>Bacillota</taxon>
        <taxon>Erysipelotrichia</taxon>
        <taxon>Erysipelotrichales</taxon>
        <taxon>Erysipelotrichaceae</taxon>
        <taxon>Erysipelothrix</taxon>
    </lineage>
</organism>
<evidence type="ECO:0000313" key="15">
    <source>
        <dbReference type="EMBL" id="QNN60171.1"/>
    </source>
</evidence>
<keyword evidence="16" id="KW-1185">Reference proteome</keyword>
<dbReference type="InterPro" id="IPR003439">
    <property type="entry name" value="ABC_transporter-like_ATP-bd"/>
</dbReference>
<evidence type="ECO:0000256" key="8">
    <source>
        <dbReference type="ARBA" id="ARBA00022881"/>
    </source>
</evidence>
<evidence type="ECO:0000256" key="3">
    <source>
        <dbReference type="ARBA" id="ARBA00022737"/>
    </source>
</evidence>
<evidence type="ECO:0000256" key="11">
    <source>
        <dbReference type="ARBA" id="ARBA00038000"/>
    </source>
</evidence>
<accession>A0A7G9RX46</accession>
<evidence type="ECO:0000256" key="10">
    <source>
        <dbReference type="ARBA" id="ARBA00023204"/>
    </source>
</evidence>
<keyword evidence="5" id="KW-0227">DNA damage</keyword>
<dbReference type="SMART" id="SM00382">
    <property type="entry name" value="AAA"/>
    <property type="match status" value="2"/>
</dbReference>
<dbReference type="GO" id="GO:0004518">
    <property type="term" value="F:nuclease activity"/>
    <property type="evidence" value="ECO:0007669"/>
    <property type="project" value="UniProtKB-KW"/>
</dbReference>
<dbReference type="GO" id="GO:0005737">
    <property type="term" value="C:cytoplasm"/>
    <property type="evidence" value="ECO:0007669"/>
    <property type="project" value="UniProtKB-SubCell"/>
</dbReference>
<dbReference type="AlphaFoldDB" id="A0A7G9RX46"/>
<keyword evidence="9" id="KW-0238">DNA-binding</keyword>
<dbReference type="GO" id="GO:0003677">
    <property type="term" value="F:DNA binding"/>
    <property type="evidence" value="ECO:0007669"/>
    <property type="project" value="UniProtKB-KW"/>
</dbReference>
<keyword evidence="3" id="KW-0677">Repeat</keyword>
<evidence type="ECO:0000259" key="14">
    <source>
        <dbReference type="PROSITE" id="PS50893"/>
    </source>
</evidence>
<dbReference type="RefSeq" id="WP_187533303.1">
    <property type="nucleotide sequence ID" value="NZ_CBCSHU010000011.1"/>
</dbReference>
<evidence type="ECO:0000256" key="2">
    <source>
        <dbReference type="ARBA" id="ARBA00022490"/>
    </source>
</evidence>
<evidence type="ECO:0000313" key="16">
    <source>
        <dbReference type="Proteomes" id="UP000515928"/>
    </source>
</evidence>
<gene>
    <name evidence="15" type="ORF">H9L01_07295</name>
</gene>
<dbReference type="GO" id="GO:0016887">
    <property type="term" value="F:ATP hydrolysis activity"/>
    <property type="evidence" value="ECO:0007669"/>
    <property type="project" value="InterPro"/>
</dbReference>
<keyword evidence="6" id="KW-0228">DNA excision</keyword>
<dbReference type="PROSITE" id="PS00211">
    <property type="entry name" value="ABC_TRANSPORTER_1"/>
    <property type="match status" value="1"/>
</dbReference>
<evidence type="ECO:0000256" key="6">
    <source>
        <dbReference type="ARBA" id="ARBA00022769"/>
    </source>
</evidence>